<proteinExistence type="predicted"/>
<dbReference type="PANTHER" id="PTHR36836:SF1">
    <property type="entry name" value="COLANIC ACID BIOSYNTHESIS PROTEIN WCAK"/>
    <property type="match status" value="1"/>
</dbReference>
<keyword evidence="3" id="KW-1185">Reference proteome</keyword>
<protein>
    <submittedName>
        <fullName evidence="2">Colanic acid biosynthesis protein</fullName>
    </submittedName>
</protein>
<dbReference type="EMBL" id="JRVC01000034">
    <property type="protein sequence ID" value="KHS41760.1"/>
    <property type="molecule type" value="Genomic_DNA"/>
</dbReference>
<dbReference type="AlphaFoldDB" id="A0A0B8ZFE3"/>
<dbReference type="RefSeq" id="WP_052242760.1">
    <property type="nucleotide sequence ID" value="NZ_JRVC01000034.1"/>
</dbReference>
<evidence type="ECO:0000313" key="3">
    <source>
        <dbReference type="Proteomes" id="UP000031338"/>
    </source>
</evidence>
<feature type="domain" description="Polysaccharide pyruvyl transferase" evidence="1">
    <location>
        <begin position="14"/>
        <end position="316"/>
    </location>
</feature>
<reference evidence="2 3" key="1">
    <citation type="submission" date="2014-10" db="EMBL/GenBank/DDBJ databases">
        <title>Draft genome sequence of Novosphingobium subterraneum DSM 12447.</title>
        <authorList>
            <person name="Gan H.M."/>
            <person name="Gan H.Y."/>
            <person name="Savka M.A."/>
        </authorList>
    </citation>
    <scope>NUCLEOTIDE SEQUENCE [LARGE SCALE GENOMIC DNA]</scope>
    <source>
        <strain evidence="2 3">DSM 12447</strain>
    </source>
</reference>
<sequence>MKIGLLWHSLASGNLGVDALTLSNIAIVRQELEKLGLDAHLIVIGMRDNHDASTLRKNSADVFVVDGRSIISPRGYWSLLASLDAIIDIGAGDSFAQIYGPKRFAYLWATKALAYVRKVPLVLAPQTIGPFTGTIYRKLAKAVMNRARCVVARDIQSFDVAREIAPSARVVLATDVAFELPFTRAPTTNDSKPVRIGLNASGLLYRQAESGENRFGLSYNYAGFIHALLETFATDHSVQIELIAHATSRTDPGDDDGALADRLAAMYPFARRIPDFSGAEAAKSHISGLDVLVAGRMHACIAAFSAGVPVVPTAYSRKFSGLFGSLGYDCILPETGYSVDEALQFVLAHIQERERLKAQIATARTNVDARLQTYRGELQKLLTSVSNARR</sequence>
<evidence type="ECO:0000259" key="1">
    <source>
        <dbReference type="Pfam" id="PF04230"/>
    </source>
</evidence>
<dbReference type="PANTHER" id="PTHR36836">
    <property type="entry name" value="COLANIC ACID BIOSYNTHESIS PROTEIN WCAK"/>
    <property type="match status" value="1"/>
</dbReference>
<comment type="caution">
    <text evidence="2">The sequence shown here is derived from an EMBL/GenBank/DDBJ whole genome shotgun (WGS) entry which is preliminary data.</text>
</comment>
<accession>A0A0B8ZFE3</accession>
<dbReference type="STRING" id="48936.NJ75_04480"/>
<dbReference type="Pfam" id="PF04230">
    <property type="entry name" value="PS_pyruv_trans"/>
    <property type="match status" value="1"/>
</dbReference>
<dbReference type="PATRIC" id="fig|48936.3.peg.4518"/>
<dbReference type="Proteomes" id="UP000031338">
    <property type="component" value="Unassembled WGS sequence"/>
</dbReference>
<dbReference type="InterPro" id="IPR007345">
    <property type="entry name" value="Polysacch_pyruvyl_Trfase"/>
</dbReference>
<gene>
    <name evidence="2" type="ORF">NJ75_04480</name>
</gene>
<evidence type="ECO:0000313" key="2">
    <source>
        <dbReference type="EMBL" id="KHS41760.1"/>
    </source>
</evidence>
<organism evidence="2 3">
    <name type="scientific">Novosphingobium subterraneum</name>
    <dbReference type="NCBI Taxonomy" id="48936"/>
    <lineage>
        <taxon>Bacteria</taxon>
        <taxon>Pseudomonadati</taxon>
        <taxon>Pseudomonadota</taxon>
        <taxon>Alphaproteobacteria</taxon>
        <taxon>Sphingomonadales</taxon>
        <taxon>Sphingomonadaceae</taxon>
        <taxon>Novosphingobium</taxon>
    </lineage>
</organism>
<name>A0A0B8ZFE3_9SPHN</name>